<dbReference type="NCBIfam" id="TIGR04183">
    <property type="entry name" value="Por_Secre_tail"/>
    <property type="match status" value="1"/>
</dbReference>
<keyword evidence="4" id="KW-1185">Reference proteome</keyword>
<gene>
    <name evidence="3" type="ORF">ACFSX9_12690</name>
</gene>
<accession>A0ABW5ZBW9</accession>
<dbReference type="EMBL" id="JBHUOL010000018">
    <property type="protein sequence ID" value="MFD2909588.1"/>
    <property type="molecule type" value="Genomic_DNA"/>
</dbReference>
<dbReference type="Proteomes" id="UP001597549">
    <property type="component" value="Unassembled WGS sequence"/>
</dbReference>
<reference evidence="4" key="1">
    <citation type="journal article" date="2019" name="Int. J. Syst. Evol. Microbiol.">
        <title>The Global Catalogue of Microorganisms (GCM) 10K type strain sequencing project: providing services to taxonomists for standard genome sequencing and annotation.</title>
        <authorList>
            <consortium name="The Broad Institute Genomics Platform"/>
            <consortium name="The Broad Institute Genome Sequencing Center for Infectious Disease"/>
            <person name="Wu L."/>
            <person name="Ma J."/>
        </authorList>
    </citation>
    <scope>NUCLEOTIDE SEQUENCE [LARGE SCALE GENOMIC DNA]</scope>
    <source>
        <strain evidence="4">KCTC 52644</strain>
    </source>
</reference>
<evidence type="ECO:0000313" key="3">
    <source>
        <dbReference type="EMBL" id="MFD2909588.1"/>
    </source>
</evidence>
<dbReference type="Pfam" id="PF18962">
    <property type="entry name" value="Por_Secre_tail"/>
    <property type="match status" value="1"/>
</dbReference>
<dbReference type="RefSeq" id="WP_379808341.1">
    <property type="nucleotide sequence ID" value="NZ_JBHUOL010000018.1"/>
</dbReference>
<sequence length="100" mass="11118">MYQFLLTGNFYLPPTAALATDDFATSENAIKVYPNPSSSNFTVESPMNSNFKVMNAMGQLIQIAKDTSTFIINMESQATGIYFLEVNCNGTLQYKKLLLN</sequence>
<protein>
    <submittedName>
        <fullName evidence="3">T9SS type A sorting domain-containing protein</fullName>
    </submittedName>
</protein>
<organism evidence="3 4">
    <name type="scientific">Flavobacterium ardleyense</name>
    <dbReference type="NCBI Taxonomy" id="2038737"/>
    <lineage>
        <taxon>Bacteria</taxon>
        <taxon>Pseudomonadati</taxon>
        <taxon>Bacteroidota</taxon>
        <taxon>Flavobacteriia</taxon>
        <taxon>Flavobacteriales</taxon>
        <taxon>Flavobacteriaceae</taxon>
        <taxon>Flavobacterium</taxon>
    </lineage>
</organism>
<dbReference type="InterPro" id="IPR026444">
    <property type="entry name" value="Secre_tail"/>
</dbReference>
<evidence type="ECO:0000256" key="1">
    <source>
        <dbReference type="ARBA" id="ARBA00022729"/>
    </source>
</evidence>
<proteinExistence type="predicted"/>
<evidence type="ECO:0000259" key="2">
    <source>
        <dbReference type="Pfam" id="PF18962"/>
    </source>
</evidence>
<evidence type="ECO:0000313" key="4">
    <source>
        <dbReference type="Proteomes" id="UP001597549"/>
    </source>
</evidence>
<keyword evidence="1" id="KW-0732">Signal</keyword>
<name>A0ABW5ZBW9_9FLAO</name>
<comment type="caution">
    <text evidence="3">The sequence shown here is derived from an EMBL/GenBank/DDBJ whole genome shotgun (WGS) entry which is preliminary data.</text>
</comment>
<feature type="domain" description="Secretion system C-terminal sorting" evidence="2">
    <location>
        <begin position="32"/>
        <end position="98"/>
    </location>
</feature>